<evidence type="ECO:0000313" key="10">
    <source>
        <dbReference type="EMBL" id="PTQ54718.1"/>
    </source>
</evidence>
<proteinExistence type="inferred from homology"/>
<comment type="cofactor">
    <cofactor evidence="1 5 7">
        <name>pyridoxal 5'-phosphate</name>
        <dbReference type="ChEBI" id="CHEBI:597326"/>
    </cofactor>
</comment>
<dbReference type="AlphaFoldDB" id="A0A2T5GEV5"/>
<accession>A0A2T5GEV5</accession>
<dbReference type="InterPro" id="IPR000192">
    <property type="entry name" value="Aminotrans_V_dom"/>
</dbReference>
<dbReference type="InterPro" id="IPR015421">
    <property type="entry name" value="PyrdxlP-dep_Trfase_major"/>
</dbReference>
<evidence type="ECO:0000256" key="4">
    <source>
        <dbReference type="PIRSR" id="PIRSR000524-1"/>
    </source>
</evidence>
<evidence type="ECO:0000313" key="11">
    <source>
        <dbReference type="Proteomes" id="UP000244180"/>
    </source>
</evidence>
<feature type="modified residue" description="N6-(pyridoxal phosphate)lysine" evidence="5">
    <location>
        <position position="193"/>
    </location>
</feature>
<keyword evidence="3 5" id="KW-0663">Pyridoxal phosphate</keyword>
<sequence length="381" mass="40834">MLKDQAFLRIPGPTPLPPSVERAMIRPMIGHRDKAMDALIADLIPRLRPLFGTSGAVYLLAGSGTLALETALVNVTDEGDKVLHLITGAFGERFFRIAEGHRRQAIPHHVPWGEAVDPDDVRRLLQAHPDVRAVVATHSETSTGVLNPIADIARVVREHSDALLVVDAVSSLGGTPVEMDAWGVDAVASGSQKALMAPPGLALVALGERARAAMHRIQSPRFYADLRQYEASLAQSTVPFTPAVTLLFALEASLDLIEAEGLAHVFARHRKMRDMTRAALKALGVPLLAADAVASPTVTAVRPTRFTPKALLQAVRDEFGIVFASGQGKLKDEIFRIGHMGYLSEADVLQYIAALEVAAKRLDPESPLGAGIRAALEVTLA</sequence>
<dbReference type="Gene3D" id="3.40.640.10">
    <property type="entry name" value="Type I PLP-dependent aspartate aminotransferase-like (Major domain)"/>
    <property type="match status" value="1"/>
</dbReference>
<reference evidence="9" key="2">
    <citation type="journal article" date="2021" name="Microbiology">
        <title>Metagenomic Analysis of the Microbial Community in the Underground Coal Fire Area (Kemerovo Region, Russia) Revealed Predominance of Thermophilic Members of the Phyla Deinococcus-thermus, Aquificae, and Firmicutes.</title>
        <authorList>
            <person name="Kadnikov V."/>
            <person name="Mardanov A.V."/>
            <person name="Beletsky A.V."/>
            <person name="Karnachuk O.V."/>
            <person name="Ravin N.V."/>
        </authorList>
    </citation>
    <scope>NUCLEOTIDE SEQUENCE</scope>
    <source>
        <strain evidence="9">RBS10-49</strain>
    </source>
</reference>
<dbReference type="PROSITE" id="PS00595">
    <property type="entry name" value="AA_TRANSFER_CLASS_5"/>
    <property type="match status" value="1"/>
</dbReference>
<dbReference type="GO" id="GO:0004760">
    <property type="term" value="F:L-serine-pyruvate transaminase activity"/>
    <property type="evidence" value="ECO:0007669"/>
    <property type="project" value="TreeGrafter"/>
</dbReference>
<dbReference type="PIRSF" id="PIRSF000524">
    <property type="entry name" value="SPT"/>
    <property type="match status" value="1"/>
</dbReference>
<evidence type="ECO:0000256" key="1">
    <source>
        <dbReference type="ARBA" id="ARBA00001933"/>
    </source>
</evidence>
<gene>
    <name evidence="10" type="ORF">HSCHL_2309</name>
    <name evidence="9" type="ORF">KM312_06700</name>
</gene>
<dbReference type="EMBL" id="JAHHQF010000053">
    <property type="protein sequence ID" value="MBT9282330.1"/>
    <property type="molecule type" value="Genomic_DNA"/>
</dbReference>
<evidence type="ECO:0000256" key="3">
    <source>
        <dbReference type="ARBA" id="ARBA00022898"/>
    </source>
</evidence>
<evidence type="ECO:0000256" key="2">
    <source>
        <dbReference type="ARBA" id="ARBA00009236"/>
    </source>
</evidence>
<evidence type="ECO:0000259" key="8">
    <source>
        <dbReference type="Pfam" id="PF00266"/>
    </source>
</evidence>
<dbReference type="PANTHER" id="PTHR21152">
    <property type="entry name" value="AMINOTRANSFERASE CLASS V"/>
    <property type="match status" value="1"/>
</dbReference>
<dbReference type="Proteomes" id="UP000748108">
    <property type="component" value="Unassembled WGS sequence"/>
</dbReference>
<dbReference type="SUPFAM" id="SSF53383">
    <property type="entry name" value="PLP-dependent transferases"/>
    <property type="match status" value="1"/>
</dbReference>
<dbReference type="InterPro" id="IPR015422">
    <property type="entry name" value="PyrdxlP-dep_Trfase_small"/>
</dbReference>
<dbReference type="InterPro" id="IPR020578">
    <property type="entry name" value="Aminotrans_V_PyrdxlP_BS"/>
</dbReference>
<feature type="domain" description="Aminotransferase class V" evidence="8">
    <location>
        <begin position="115"/>
        <end position="327"/>
    </location>
</feature>
<keyword evidence="10" id="KW-0808">Transferase</keyword>
<dbReference type="GO" id="GO:0019265">
    <property type="term" value="P:glycine biosynthetic process, by transamination of glyoxylate"/>
    <property type="evidence" value="ECO:0007669"/>
    <property type="project" value="TreeGrafter"/>
</dbReference>
<dbReference type="PANTHER" id="PTHR21152:SF40">
    <property type="entry name" value="ALANINE--GLYOXYLATE AMINOTRANSFERASE"/>
    <property type="match status" value="1"/>
</dbReference>
<dbReference type="InterPro" id="IPR024169">
    <property type="entry name" value="SP_NH2Trfase/AEP_transaminase"/>
</dbReference>
<evidence type="ECO:0000256" key="5">
    <source>
        <dbReference type="PIRSR" id="PIRSR000524-50"/>
    </source>
</evidence>
<feature type="binding site" evidence="4">
    <location>
        <position position="336"/>
    </location>
    <ligand>
        <name>substrate</name>
    </ligand>
</feature>
<name>A0A2T5GEV5_HYDSH</name>
<dbReference type="RefSeq" id="WP_272999490.1">
    <property type="nucleotide sequence ID" value="NZ_PEBV01000002.1"/>
</dbReference>
<organism evidence="10 11">
    <name type="scientific">Hydrogenibacillus schlegelii</name>
    <name type="common">Bacillus schlegelii</name>
    <dbReference type="NCBI Taxonomy" id="1484"/>
    <lineage>
        <taxon>Bacteria</taxon>
        <taxon>Bacillati</taxon>
        <taxon>Bacillota</taxon>
        <taxon>Bacilli</taxon>
        <taxon>Bacillales</taxon>
        <taxon>Bacillales Family X. Incertae Sedis</taxon>
        <taxon>Hydrogenibacillus</taxon>
    </lineage>
</organism>
<comment type="caution">
    <text evidence="10">The sequence shown here is derived from an EMBL/GenBank/DDBJ whole genome shotgun (WGS) entry which is preliminary data.</text>
</comment>
<evidence type="ECO:0000256" key="6">
    <source>
        <dbReference type="RuleBase" id="RU004075"/>
    </source>
</evidence>
<protein>
    <submittedName>
        <fullName evidence="9">Alanine--glyoxylate aminotransferase family protein</fullName>
    </submittedName>
    <submittedName>
        <fullName evidence="10">Serine--glyoxylate aminotransferase</fullName>
    </submittedName>
</protein>
<dbReference type="EMBL" id="PEBV01000002">
    <property type="protein sequence ID" value="PTQ54718.1"/>
    <property type="molecule type" value="Genomic_DNA"/>
</dbReference>
<comment type="similarity">
    <text evidence="2 6">Belongs to the class-V pyridoxal-phosphate-dependent aminotransferase family.</text>
</comment>
<evidence type="ECO:0000313" key="9">
    <source>
        <dbReference type="EMBL" id="MBT9282330.1"/>
    </source>
</evidence>
<dbReference type="GO" id="GO:0008453">
    <property type="term" value="F:alanine-glyoxylate transaminase activity"/>
    <property type="evidence" value="ECO:0007669"/>
    <property type="project" value="TreeGrafter"/>
</dbReference>
<dbReference type="Gene3D" id="3.90.1150.10">
    <property type="entry name" value="Aspartate Aminotransferase, domain 1"/>
    <property type="match status" value="1"/>
</dbReference>
<keyword evidence="10" id="KW-0032">Aminotransferase</keyword>
<dbReference type="Proteomes" id="UP000244180">
    <property type="component" value="Unassembled WGS sequence"/>
</dbReference>
<dbReference type="InterPro" id="IPR015424">
    <property type="entry name" value="PyrdxlP-dep_Trfase"/>
</dbReference>
<evidence type="ECO:0000256" key="7">
    <source>
        <dbReference type="RuleBase" id="RU004504"/>
    </source>
</evidence>
<reference evidence="10 11" key="1">
    <citation type="submission" date="2017-08" db="EMBL/GenBank/DDBJ databases">
        <title>Burning lignite coal seam in the remote Altai Mountains harbors a hydrogen-driven thermophilic microbial community.</title>
        <authorList>
            <person name="Kadnikov V.V."/>
            <person name="Mardanov A.V."/>
            <person name="Ivasenko D."/>
            <person name="Beletsky A.V."/>
            <person name="Karnachuk O.V."/>
            <person name="Ravin N.V."/>
        </authorList>
    </citation>
    <scope>NUCLEOTIDE SEQUENCE [LARGE SCALE GENOMIC DNA]</scope>
    <source>
        <strain evidence="10">AL33</strain>
    </source>
</reference>
<dbReference type="Pfam" id="PF00266">
    <property type="entry name" value="Aminotran_5"/>
    <property type="match status" value="1"/>
</dbReference>